<keyword evidence="2" id="KW-0812">Transmembrane</keyword>
<feature type="region of interest" description="Disordered" evidence="1">
    <location>
        <begin position="56"/>
        <end position="92"/>
    </location>
</feature>
<accession>A0A174ZBD7</accession>
<dbReference type="RefSeq" id="WP_055171550.1">
    <property type="nucleotide sequence ID" value="NZ_CZBX01000004.1"/>
</dbReference>
<keyword evidence="2" id="KW-1133">Transmembrane helix</keyword>
<feature type="transmembrane region" description="Helical" evidence="2">
    <location>
        <begin position="118"/>
        <end position="146"/>
    </location>
</feature>
<reference evidence="3 4" key="1">
    <citation type="submission" date="2015-09" db="EMBL/GenBank/DDBJ databases">
        <authorList>
            <consortium name="Pathogen Informatics"/>
        </authorList>
    </citation>
    <scope>NUCLEOTIDE SEQUENCE [LARGE SCALE GENOMIC DNA]</scope>
    <source>
        <strain evidence="3 4">2789STDY5834889</strain>
    </source>
</reference>
<evidence type="ECO:0000256" key="1">
    <source>
        <dbReference type="SAM" id="MobiDB-lite"/>
    </source>
</evidence>
<protein>
    <submittedName>
        <fullName evidence="3">5-bromo-4-chloroindolyl phosphate hydrolysis protein</fullName>
    </submittedName>
</protein>
<keyword evidence="2" id="KW-0472">Membrane</keyword>
<dbReference type="Proteomes" id="UP000078383">
    <property type="component" value="Unassembled WGS sequence"/>
</dbReference>
<proteinExistence type="predicted"/>
<evidence type="ECO:0000313" key="3">
    <source>
        <dbReference type="EMBL" id="CUQ84604.1"/>
    </source>
</evidence>
<sequence>MNNDWEHFGEEIKQTIQDAIDTKDYSRLNQMVSDTVNHAMDCVSAGIKNGGWYRDPKTGQPLYGDKKNTGSRSGAENQRYRPNQGPKMSEMRNYSQNCPVPVSPRYLKGTSVKIGGTFLAATGAVFGLTSVIFLIITLIGSVITAFDVVSGLIIGIFAVAFISFAVMTYVGVDMVRTVGRFRQYVSVLRDREFCDIKEIASATGRDVRKVLKDVKKMITKGWFCQGHLDEKESCLMVSEHAWNQYTALMEDMKQRKAEEQAAQKKMREEYDRLSPEVQKIVQAGDEYVRRIKAANDAIPGEVISAKISRMELLVDRIFDRVEQNPDSVNDMRRMMDYYLPTTMKLLEAYEELDAQPVQGENIISSKKEIEDTIDTLNIAFEKLLDSLFQDTAWDVSSDISVLHTMLAQEGLTEDGLKK</sequence>
<gene>
    <name evidence="3" type="ORF">ERS852502_00956</name>
</gene>
<dbReference type="Pfam" id="PF10112">
    <property type="entry name" value="Halogen_Hydrol"/>
    <property type="match status" value="1"/>
</dbReference>
<dbReference type="OrthoDB" id="9782052at2"/>
<dbReference type="AlphaFoldDB" id="A0A174ZBD7"/>
<dbReference type="InterPro" id="IPR018770">
    <property type="entry name" value="ChloroindolylP_hydrolase"/>
</dbReference>
<evidence type="ECO:0000313" key="4">
    <source>
        <dbReference type="Proteomes" id="UP000078383"/>
    </source>
</evidence>
<feature type="transmembrane region" description="Helical" evidence="2">
    <location>
        <begin position="152"/>
        <end position="172"/>
    </location>
</feature>
<dbReference type="EMBL" id="CZBX01000004">
    <property type="protein sequence ID" value="CUQ84604.1"/>
    <property type="molecule type" value="Genomic_DNA"/>
</dbReference>
<organism evidence="3 4">
    <name type="scientific">[Ruminococcus] torques</name>
    <dbReference type="NCBI Taxonomy" id="33039"/>
    <lineage>
        <taxon>Bacteria</taxon>
        <taxon>Bacillati</taxon>
        <taxon>Bacillota</taxon>
        <taxon>Clostridia</taxon>
        <taxon>Lachnospirales</taxon>
        <taxon>Lachnospiraceae</taxon>
        <taxon>Mediterraneibacter</taxon>
    </lineage>
</organism>
<name>A0A174ZBD7_9FIRM</name>
<evidence type="ECO:0000256" key="2">
    <source>
        <dbReference type="SAM" id="Phobius"/>
    </source>
</evidence>